<evidence type="ECO:0000256" key="6">
    <source>
        <dbReference type="ARBA" id="ARBA00022837"/>
    </source>
</evidence>
<keyword evidence="8 10" id="KW-0406">Ion transport</keyword>
<feature type="region of interest" description="Disordered" evidence="11">
    <location>
        <begin position="1"/>
        <end position="43"/>
    </location>
</feature>
<dbReference type="GO" id="GO:1990246">
    <property type="term" value="C:uniplex complex"/>
    <property type="evidence" value="ECO:0007669"/>
    <property type="project" value="TreeGrafter"/>
</dbReference>
<keyword evidence="14" id="KW-1185">Reference proteome</keyword>
<feature type="domain" description="Calcium uniporter protein C-terminal" evidence="12">
    <location>
        <begin position="132"/>
        <end position="334"/>
    </location>
</feature>
<keyword evidence="10" id="KW-0107">Calcium channel</keyword>
<evidence type="ECO:0000256" key="1">
    <source>
        <dbReference type="ARBA" id="ARBA00004141"/>
    </source>
</evidence>
<evidence type="ECO:0000256" key="8">
    <source>
        <dbReference type="ARBA" id="ARBA00023065"/>
    </source>
</evidence>
<comment type="domain">
    <text evidence="10">The selectivity filter, in which calcium ions are arranged in single file, is composed of two acidic rings separated by one helical turn along the central axis of the channel pore.</text>
</comment>
<evidence type="ECO:0000256" key="9">
    <source>
        <dbReference type="ARBA" id="ARBA00023136"/>
    </source>
</evidence>
<evidence type="ECO:0000313" key="13">
    <source>
        <dbReference type="EMBL" id="OPJ75721.1"/>
    </source>
</evidence>
<evidence type="ECO:0000256" key="5">
    <source>
        <dbReference type="ARBA" id="ARBA00022692"/>
    </source>
</evidence>
<comment type="similarity">
    <text evidence="2 10">Belongs to the MCU (TC 1.A.77) family.</text>
</comment>
<evidence type="ECO:0000256" key="2">
    <source>
        <dbReference type="ARBA" id="ARBA00005653"/>
    </source>
</evidence>
<dbReference type="AlphaFoldDB" id="A0A1V4JU63"/>
<name>A0A1V4JU63_PATFA</name>
<keyword evidence="6 10" id="KW-0106">Calcium</keyword>
<keyword evidence="4 10" id="KW-0109">Calcium transport</keyword>
<sequence length="365" mass="41327">MLAGLGRAVRSGWPPGKRHPPVLLGRREGCPPPAAPQPAQCSQSEKLCKRKARVGCNFAKPVRLGTHTGACGGLEGAAPPNTLVPSDEVTINYRHGLPVITLTLPTRSERCRFTVKPMLTTVGAFLQGVQREDKGIERAEVFATDGSKVSDATLMEVLLMNDFKLVINNTAYSVSPPVKDKLSSEHATEMEDIKSLVHRLFVALHLEEHQIRKERELLQKLDHLKEELLPLEQVKARITDSADAKTSRLLWVGLALMSTQGGALAWLTWWVYSWDIMEPVTYFVTYGSAMAFYAYFVLTKRDYIYPDATDRQFLHYFYQKSKKQHFNVERYNKLKEDLAEAEESLKRLRQPLHLRLPIQEISDKD</sequence>
<dbReference type="PANTHER" id="PTHR13462">
    <property type="entry name" value="CALCIUM UNIPORTER PROTEIN, MITOCHONDRIAL"/>
    <property type="match status" value="1"/>
</dbReference>
<gene>
    <name evidence="13" type="primary">CCDC109B</name>
    <name evidence="13" type="ORF">AV530_011903</name>
</gene>
<keyword evidence="10" id="KW-0496">Mitochondrion</keyword>
<protein>
    <recommendedName>
        <fullName evidence="10">Calcium uniporter protein</fullName>
    </recommendedName>
</protein>
<feature type="transmembrane region" description="Helical" evidence="10">
    <location>
        <begin position="280"/>
        <end position="298"/>
    </location>
</feature>
<keyword evidence="3 10" id="KW-0813">Transport</keyword>
<evidence type="ECO:0000256" key="4">
    <source>
        <dbReference type="ARBA" id="ARBA00022568"/>
    </source>
</evidence>
<dbReference type="GO" id="GO:0005262">
    <property type="term" value="F:calcium channel activity"/>
    <property type="evidence" value="ECO:0007669"/>
    <property type="project" value="UniProtKB-UniRule"/>
</dbReference>
<feature type="transmembrane region" description="Helical" evidence="10">
    <location>
        <begin position="249"/>
        <end position="268"/>
    </location>
</feature>
<keyword evidence="10" id="KW-0407">Ion channel</keyword>
<dbReference type="GO" id="GO:0015292">
    <property type="term" value="F:uniporter activity"/>
    <property type="evidence" value="ECO:0007669"/>
    <property type="project" value="UniProtKB-UniRule"/>
</dbReference>
<dbReference type="GO" id="GO:0036444">
    <property type="term" value="P:calcium import into the mitochondrion"/>
    <property type="evidence" value="ECO:0007669"/>
    <property type="project" value="TreeGrafter"/>
</dbReference>
<dbReference type="GO" id="GO:0051560">
    <property type="term" value="P:mitochondrial calcium ion homeostasis"/>
    <property type="evidence" value="ECO:0007669"/>
    <property type="project" value="UniProtKB-UniRule"/>
</dbReference>
<comment type="subcellular location">
    <subcellularLocation>
        <location evidence="1">Membrane</location>
        <topology evidence="1">Multi-pass membrane protein</topology>
    </subcellularLocation>
    <subcellularLocation>
        <location evidence="10">Mitochondrion inner membrane</location>
        <topology evidence="10">Multi-pass membrane protein</topology>
    </subcellularLocation>
</comment>
<dbReference type="InterPro" id="IPR039055">
    <property type="entry name" value="MCU_fam"/>
</dbReference>
<evidence type="ECO:0000259" key="12">
    <source>
        <dbReference type="Pfam" id="PF04678"/>
    </source>
</evidence>
<accession>A0A1V4JU63</accession>
<dbReference type="Proteomes" id="UP000190648">
    <property type="component" value="Unassembled WGS sequence"/>
</dbReference>
<evidence type="ECO:0000313" key="14">
    <source>
        <dbReference type="Proteomes" id="UP000190648"/>
    </source>
</evidence>
<dbReference type="OrthoDB" id="278338at2759"/>
<comment type="caution">
    <text evidence="13">The sequence shown here is derived from an EMBL/GenBank/DDBJ whole genome shotgun (WGS) entry which is preliminary data.</text>
</comment>
<dbReference type="EMBL" id="LSYS01006159">
    <property type="protein sequence ID" value="OPJ75721.1"/>
    <property type="molecule type" value="Genomic_DNA"/>
</dbReference>
<organism evidence="13 14">
    <name type="scientific">Patagioenas fasciata monilis</name>
    <dbReference type="NCBI Taxonomy" id="372326"/>
    <lineage>
        <taxon>Eukaryota</taxon>
        <taxon>Metazoa</taxon>
        <taxon>Chordata</taxon>
        <taxon>Craniata</taxon>
        <taxon>Vertebrata</taxon>
        <taxon>Euteleostomi</taxon>
        <taxon>Archelosauria</taxon>
        <taxon>Archosauria</taxon>
        <taxon>Dinosauria</taxon>
        <taxon>Saurischia</taxon>
        <taxon>Theropoda</taxon>
        <taxon>Coelurosauria</taxon>
        <taxon>Aves</taxon>
        <taxon>Neognathae</taxon>
        <taxon>Neoaves</taxon>
        <taxon>Columbimorphae</taxon>
        <taxon>Columbiformes</taxon>
        <taxon>Columbidae</taxon>
        <taxon>Patagioenas</taxon>
    </lineage>
</organism>
<dbReference type="GO" id="GO:0019855">
    <property type="term" value="F:calcium channel inhibitor activity"/>
    <property type="evidence" value="ECO:0007669"/>
    <property type="project" value="TreeGrafter"/>
</dbReference>
<proteinExistence type="inferred from homology"/>
<keyword evidence="9 10" id="KW-0472">Membrane</keyword>
<dbReference type="PANTHER" id="PTHR13462:SF6">
    <property type="entry name" value="CALCIUM UNIPORTER REGULATORY SUBUNIT MCUB, MITOCHONDRIAL"/>
    <property type="match status" value="1"/>
</dbReference>
<keyword evidence="7 10" id="KW-1133">Transmembrane helix</keyword>
<evidence type="ECO:0000256" key="7">
    <source>
        <dbReference type="ARBA" id="ARBA00022989"/>
    </source>
</evidence>
<dbReference type="InterPro" id="IPR006769">
    <property type="entry name" value="MCU_C"/>
</dbReference>
<dbReference type="STRING" id="372326.A0A1V4JU63"/>
<evidence type="ECO:0000256" key="3">
    <source>
        <dbReference type="ARBA" id="ARBA00022448"/>
    </source>
</evidence>
<comment type="function">
    <text evidence="10">Mitochondrial inner membrane calcium uniporter that mediates calcium uptake into mitochondria. Mitochondrial calcium homeostasis plays key roles in cellular physiology and regulates cell bioenergetics, cytoplasmic calcium signals and activation of cell death pathways.</text>
</comment>
<evidence type="ECO:0000256" key="11">
    <source>
        <dbReference type="SAM" id="MobiDB-lite"/>
    </source>
</evidence>
<keyword evidence="10" id="KW-0999">Mitochondrion inner membrane</keyword>
<dbReference type="Pfam" id="PF04678">
    <property type="entry name" value="MCU"/>
    <property type="match status" value="1"/>
</dbReference>
<keyword evidence="5 10" id="KW-0812">Transmembrane</keyword>
<evidence type="ECO:0000256" key="10">
    <source>
        <dbReference type="RuleBase" id="RU367035"/>
    </source>
</evidence>
<reference evidence="13 14" key="1">
    <citation type="submission" date="2016-02" db="EMBL/GenBank/DDBJ databases">
        <title>Band-tailed pigeon sequencing and assembly.</title>
        <authorList>
            <person name="Soares A.E."/>
            <person name="Novak B.J."/>
            <person name="Rice E.S."/>
            <person name="O'Connell B."/>
            <person name="Chang D."/>
            <person name="Weber S."/>
            <person name="Shapiro B."/>
        </authorList>
    </citation>
    <scope>NUCLEOTIDE SEQUENCE [LARGE SCALE GENOMIC DNA]</scope>
    <source>
        <strain evidence="13">BTP2013</strain>
        <tissue evidence="13">Blood</tissue>
    </source>
</reference>